<comment type="caution">
    <text evidence="1">The sequence shown here is derived from an EMBL/GenBank/DDBJ whole genome shotgun (WGS) entry which is preliminary data.</text>
</comment>
<proteinExistence type="predicted"/>
<dbReference type="RefSeq" id="WP_211802832.1">
    <property type="nucleotide sequence ID" value="NZ_JAGSCS010000035.1"/>
</dbReference>
<accession>A0A941CRA4</accession>
<keyword evidence="2" id="KW-1185">Reference proteome</keyword>
<reference evidence="1" key="1">
    <citation type="submission" date="2021-04" db="EMBL/GenBank/DDBJ databases">
        <title>Proteiniclasticum sedimins sp. nov., an obligate anaerobic bacterium isolated from anaerobic sludge.</title>
        <authorList>
            <person name="Liu J."/>
        </authorList>
    </citation>
    <scope>NUCLEOTIDE SEQUENCE</scope>
    <source>
        <strain evidence="1">BAD-10</strain>
    </source>
</reference>
<sequence length="195" mass="22113">MKQTVNGIEYTVLTKDLRKIFSGLYGGSQHLSTKGLARFGCGAVTLNTFAAYMDGKSYVREELIRDQNHMFRSYLLGPTTALRFKLAAIWYYRLRGKKARVSITHSFVGSVWGLRGMMMEIKKSIDEDVPVPLIVGLKLRKGYEDNLYSHWVTVCGYTDNFQVLVSDNGRMETLNLKELSGKRMFVATTRIAFSA</sequence>
<dbReference type="AlphaFoldDB" id="A0A941CRA4"/>
<organism evidence="1 2">
    <name type="scientific">Proteiniclasticum sediminis</name>
    <dbReference type="NCBI Taxonomy" id="2804028"/>
    <lineage>
        <taxon>Bacteria</taxon>
        <taxon>Bacillati</taxon>
        <taxon>Bacillota</taxon>
        <taxon>Clostridia</taxon>
        <taxon>Eubacteriales</taxon>
        <taxon>Clostridiaceae</taxon>
        <taxon>Proteiniclasticum</taxon>
    </lineage>
</organism>
<dbReference type="EMBL" id="JAGSCS010000035">
    <property type="protein sequence ID" value="MBR0577441.1"/>
    <property type="molecule type" value="Genomic_DNA"/>
</dbReference>
<evidence type="ECO:0000313" key="2">
    <source>
        <dbReference type="Proteomes" id="UP000675379"/>
    </source>
</evidence>
<protein>
    <submittedName>
        <fullName evidence="1">Uncharacterized protein</fullName>
    </submittedName>
</protein>
<gene>
    <name evidence="1" type="ORF">KCG48_14100</name>
</gene>
<dbReference type="Proteomes" id="UP000675379">
    <property type="component" value="Unassembled WGS sequence"/>
</dbReference>
<evidence type="ECO:0000313" key="1">
    <source>
        <dbReference type="EMBL" id="MBR0577441.1"/>
    </source>
</evidence>
<name>A0A941CRA4_9CLOT</name>